<evidence type="ECO:0000256" key="4">
    <source>
        <dbReference type="ARBA" id="ARBA00022692"/>
    </source>
</evidence>
<keyword evidence="11" id="KW-1185">Reference proteome</keyword>
<dbReference type="Pfam" id="PF07715">
    <property type="entry name" value="Plug"/>
    <property type="match status" value="1"/>
</dbReference>
<evidence type="ECO:0000256" key="5">
    <source>
        <dbReference type="ARBA" id="ARBA00023136"/>
    </source>
</evidence>
<comment type="similarity">
    <text evidence="7">Belongs to the TonB-dependent receptor family.</text>
</comment>
<evidence type="ECO:0000313" key="10">
    <source>
        <dbReference type="EMBL" id="MDO7873301.1"/>
    </source>
</evidence>
<keyword evidence="5 7" id="KW-0472">Membrane</keyword>
<reference evidence="10" key="1">
    <citation type="submission" date="2023-07" db="EMBL/GenBank/DDBJ databases">
        <authorList>
            <person name="Kim M.K."/>
        </authorList>
    </citation>
    <scope>NUCLEOTIDE SEQUENCE</scope>
    <source>
        <strain evidence="10">ASUV-10-1</strain>
    </source>
</reference>
<evidence type="ECO:0000256" key="3">
    <source>
        <dbReference type="ARBA" id="ARBA00022452"/>
    </source>
</evidence>
<dbReference type="InterPro" id="IPR023996">
    <property type="entry name" value="TonB-dep_OMP_SusC/RagA"/>
</dbReference>
<dbReference type="Gene3D" id="2.170.130.10">
    <property type="entry name" value="TonB-dependent receptor, plug domain"/>
    <property type="match status" value="1"/>
</dbReference>
<dbReference type="InterPro" id="IPR036942">
    <property type="entry name" value="Beta-barrel_TonB_sf"/>
</dbReference>
<dbReference type="EMBL" id="JAUQSY010000001">
    <property type="protein sequence ID" value="MDO7873301.1"/>
    <property type="molecule type" value="Genomic_DNA"/>
</dbReference>
<keyword evidence="8" id="KW-0732">Signal</keyword>
<dbReference type="InterPro" id="IPR012910">
    <property type="entry name" value="Plug_dom"/>
</dbReference>
<comment type="subcellular location">
    <subcellularLocation>
        <location evidence="1 7">Cell outer membrane</location>
        <topology evidence="1 7">Multi-pass membrane protein</topology>
    </subcellularLocation>
</comment>
<dbReference type="Proteomes" id="UP001176429">
    <property type="component" value="Unassembled WGS sequence"/>
</dbReference>
<dbReference type="RefSeq" id="WP_305004616.1">
    <property type="nucleotide sequence ID" value="NZ_JAUQSY010000001.1"/>
</dbReference>
<dbReference type="SUPFAM" id="SSF56935">
    <property type="entry name" value="Porins"/>
    <property type="match status" value="1"/>
</dbReference>
<evidence type="ECO:0000256" key="1">
    <source>
        <dbReference type="ARBA" id="ARBA00004571"/>
    </source>
</evidence>
<evidence type="ECO:0000256" key="2">
    <source>
        <dbReference type="ARBA" id="ARBA00022448"/>
    </source>
</evidence>
<keyword evidence="2 7" id="KW-0813">Transport</keyword>
<evidence type="ECO:0000259" key="9">
    <source>
        <dbReference type="Pfam" id="PF07715"/>
    </source>
</evidence>
<dbReference type="InterPro" id="IPR008969">
    <property type="entry name" value="CarboxyPept-like_regulatory"/>
</dbReference>
<evidence type="ECO:0000256" key="8">
    <source>
        <dbReference type="SAM" id="SignalP"/>
    </source>
</evidence>
<accession>A0ABT9B4W0</accession>
<organism evidence="10 11">
    <name type="scientific">Hymenobacter aranciens</name>
    <dbReference type="NCBI Taxonomy" id="3063996"/>
    <lineage>
        <taxon>Bacteria</taxon>
        <taxon>Pseudomonadati</taxon>
        <taxon>Bacteroidota</taxon>
        <taxon>Cytophagia</taxon>
        <taxon>Cytophagales</taxon>
        <taxon>Hymenobacteraceae</taxon>
        <taxon>Hymenobacter</taxon>
    </lineage>
</organism>
<dbReference type="Gene3D" id="2.40.170.20">
    <property type="entry name" value="TonB-dependent receptor, beta-barrel domain"/>
    <property type="match status" value="1"/>
</dbReference>
<dbReference type="PROSITE" id="PS52016">
    <property type="entry name" value="TONB_DEPENDENT_REC_3"/>
    <property type="match status" value="1"/>
</dbReference>
<evidence type="ECO:0000256" key="7">
    <source>
        <dbReference type="PROSITE-ProRule" id="PRU01360"/>
    </source>
</evidence>
<feature type="domain" description="TonB-dependent receptor plug" evidence="9">
    <location>
        <begin position="136"/>
        <end position="241"/>
    </location>
</feature>
<keyword evidence="4 7" id="KW-0812">Transmembrane</keyword>
<protein>
    <submittedName>
        <fullName evidence="10">TonB-dependent receptor</fullName>
    </submittedName>
</protein>
<dbReference type="InterPro" id="IPR023997">
    <property type="entry name" value="TonB-dep_OMP_SusC/RagA_CS"/>
</dbReference>
<keyword evidence="3 7" id="KW-1134">Transmembrane beta strand</keyword>
<proteinExistence type="inferred from homology"/>
<gene>
    <name evidence="10" type="ORF">Q5H93_01055</name>
</gene>
<dbReference type="Gene3D" id="2.60.40.1120">
    <property type="entry name" value="Carboxypeptidase-like, regulatory domain"/>
    <property type="match status" value="1"/>
</dbReference>
<keyword evidence="10" id="KW-0675">Receptor</keyword>
<keyword evidence="6 7" id="KW-0998">Cell outer membrane</keyword>
<dbReference type="SUPFAM" id="SSF49464">
    <property type="entry name" value="Carboxypeptidase regulatory domain-like"/>
    <property type="match status" value="1"/>
</dbReference>
<evidence type="ECO:0000313" key="11">
    <source>
        <dbReference type="Proteomes" id="UP001176429"/>
    </source>
</evidence>
<feature type="signal peptide" evidence="8">
    <location>
        <begin position="1"/>
        <end position="27"/>
    </location>
</feature>
<dbReference type="InterPro" id="IPR039426">
    <property type="entry name" value="TonB-dep_rcpt-like"/>
</dbReference>
<dbReference type="Pfam" id="PF13715">
    <property type="entry name" value="CarbopepD_reg_2"/>
    <property type="match status" value="1"/>
</dbReference>
<dbReference type="InterPro" id="IPR037066">
    <property type="entry name" value="Plug_dom_sf"/>
</dbReference>
<sequence length="1048" mass="113239">MKKPVPKMPRLVLPVLLGCLPIQPLLAGAPVGGTAFAFSTTARPAAPISGRVTDANGQGLPGVSVMVAGTTTGTSTNSEGQFTLDAPAGAVLSFSYVGYVTQSVTVGSEATINVQLQEDIQKLNEVVVVGYLTQDRQNVTSAVSTVDVRESAKAPVPTLSQAIQGRTPGVLVEGSGAPGATPSIVIRGVGSLALTSQPLYVIDGLWTDNIRDLSPTDIASVTVLKDASSTAVYGSAGANGVVVITTKRGQSGAPKISFNGYRGIENVYRRYDLTNASEWADRSATASINAGVPVLPGADKANGTFNPNVDTDWQNEFFQTGTVQDYNLTMSGGTSDGKNASNFLISGGYFNQEGIAKGPNFERYSVRLNSGLRRGRLKIGQSALLTHINTTLLNNYPFIDILTILPSIPVYDNTHSSGFGFGSTGSLPTYSVNPVGAQQILSRTQSNNRLQGSANAEFAFTDYLSYRLNLGLEMHLFADQDARKGGAIRLGDPDVDQDFLYQNRGTAKTLLVENTLNFNKRFGSHSVNALLGYSEQKYDFSNTSGRASGFNSVPQYYFVLNAGTNRASAPTVGGIADEWAKRSFFSQLTYDYKGRYLLTGSFRRDGSSRFDPTRRYGNFGAGSVGWRVSEEEFFKTAVPVVSNLKLRASYGVNGNDNLFSSYLYQATVNQNVNYILGSGQTLTNGAIQIGFASQDIHWESRYTTDFGLDMGLMENRLTLSADYYSSTTKDALINPPLPTYLGSFNAAPYTNLGEIRNQGFELAVGYHDNRKAFTWGVDLSLTTLKNEVIQLSETLPAIPGHLGLTRTEVGQPISRLYLIPMEGIFQSQEEVDNYRSADGKVIQPYASAGDVKYKDVDGDGIIDLDKDREFVGQPFPTLQGGLNLTAGYKGFDLSVFFQGVTGNDVFNVGRFALDQLNGPTNYRRDLEPWTPENQSNTTPRLLQIGGTGNVGTAAVMNSLRQTTRWVEDGSYLRLRNIQLGYTFPKALTSRVQSLGSVRIYVTGRNVFTLTKYLGYDPETPGVGTFGRGIDDGSYPNVRAFTGGLQVEF</sequence>
<comment type="caution">
    <text evidence="10">The sequence shown here is derived from an EMBL/GenBank/DDBJ whole genome shotgun (WGS) entry which is preliminary data.</text>
</comment>
<name>A0ABT9B4W0_9BACT</name>
<dbReference type="NCBIfam" id="TIGR04056">
    <property type="entry name" value="OMP_RagA_SusC"/>
    <property type="match status" value="1"/>
</dbReference>
<dbReference type="NCBIfam" id="TIGR04057">
    <property type="entry name" value="SusC_RagA_signa"/>
    <property type="match status" value="1"/>
</dbReference>
<feature type="chain" id="PRO_5046038138" evidence="8">
    <location>
        <begin position="28"/>
        <end position="1048"/>
    </location>
</feature>
<evidence type="ECO:0000256" key="6">
    <source>
        <dbReference type="ARBA" id="ARBA00023237"/>
    </source>
</evidence>